<protein>
    <submittedName>
        <fullName evidence="1">Uncharacterized protein</fullName>
    </submittedName>
</protein>
<dbReference type="Proteomes" id="UP000813461">
    <property type="component" value="Unassembled WGS sequence"/>
</dbReference>
<accession>A0A8K0VZY5</accession>
<proteinExistence type="predicted"/>
<reference evidence="1" key="1">
    <citation type="journal article" date="2021" name="Nat. Commun.">
        <title>Genetic determinants of endophytism in the Arabidopsis root mycobiome.</title>
        <authorList>
            <person name="Mesny F."/>
            <person name="Miyauchi S."/>
            <person name="Thiergart T."/>
            <person name="Pickel B."/>
            <person name="Atanasova L."/>
            <person name="Karlsson M."/>
            <person name="Huettel B."/>
            <person name="Barry K.W."/>
            <person name="Haridas S."/>
            <person name="Chen C."/>
            <person name="Bauer D."/>
            <person name="Andreopoulos W."/>
            <person name="Pangilinan J."/>
            <person name="LaButti K."/>
            <person name="Riley R."/>
            <person name="Lipzen A."/>
            <person name="Clum A."/>
            <person name="Drula E."/>
            <person name="Henrissat B."/>
            <person name="Kohler A."/>
            <person name="Grigoriev I.V."/>
            <person name="Martin F.M."/>
            <person name="Hacquard S."/>
        </authorList>
    </citation>
    <scope>NUCLEOTIDE SEQUENCE</scope>
    <source>
        <strain evidence="1">MPI-SDFR-AT-0120</strain>
    </source>
</reference>
<dbReference type="PANTHER" id="PTHR37540:SF5">
    <property type="entry name" value="TRANSCRIPTION FACTOR DOMAIN-CONTAINING PROTEIN"/>
    <property type="match status" value="1"/>
</dbReference>
<evidence type="ECO:0000313" key="1">
    <source>
        <dbReference type="EMBL" id="KAH7089688.1"/>
    </source>
</evidence>
<dbReference type="Pfam" id="PF11951">
    <property type="entry name" value="Fungal_trans_2"/>
    <property type="match status" value="1"/>
</dbReference>
<dbReference type="InterPro" id="IPR021858">
    <property type="entry name" value="Fun_TF"/>
</dbReference>
<organism evidence="1 2">
    <name type="scientific">Paraphoma chrysanthemicola</name>
    <dbReference type="NCBI Taxonomy" id="798071"/>
    <lineage>
        <taxon>Eukaryota</taxon>
        <taxon>Fungi</taxon>
        <taxon>Dikarya</taxon>
        <taxon>Ascomycota</taxon>
        <taxon>Pezizomycotina</taxon>
        <taxon>Dothideomycetes</taxon>
        <taxon>Pleosporomycetidae</taxon>
        <taxon>Pleosporales</taxon>
        <taxon>Pleosporineae</taxon>
        <taxon>Phaeosphaeriaceae</taxon>
        <taxon>Paraphoma</taxon>
    </lineage>
</organism>
<dbReference type="OrthoDB" id="3752599at2759"/>
<keyword evidence="2" id="KW-1185">Reference proteome</keyword>
<comment type="caution">
    <text evidence="1">The sequence shown here is derived from an EMBL/GenBank/DDBJ whole genome shotgun (WGS) entry which is preliminary data.</text>
</comment>
<dbReference type="EMBL" id="JAGMVJ010000006">
    <property type="protein sequence ID" value="KAH7089688.1"/>
    <property type="molecule type" value="Genomic_DNA"/>
</dbReference>
<dbReference type="PANTHER" id="PTHR37540">
    <property type="entry name" value="TRANSCRIPTION FACTOR (ACR-2), PUTATIVE-RELATED-RELATED"/>
    <property type="match status" value="1"/>
</dbReference>
<evidence type="ECO:0000313" key="2">
    <source>
        <dbReference type="Proteomes" id="UP000813461"/>
    </source>
</evidence>
<gene>
    <name evidence="1" type="ORF">FB567DRAFT_521314</name>
</gene>
<sequence>MGVRLQTFPAITQEYMYLLLEYTERVISPSLFPLKALSRDHPVLQLTMCLALQNPRVLHSQIAVASIYRARSCSNPNSYVVTGLKHKQEAIRCVKHWLATADGTHADVGVALCITHLASIELMQSNAEGWRIHLDALQTLIGFPNAHNQLDVVRLAIVECELVGCYLFDRQPSFVRRLDRDRTIGSLNHEPRYDEIMSLLSSSKLDISSIDPIVLECIVTLRELTSIAGLETPIPYPSLHIQKYLTARMAVEYKLLQLVADNHLADISRTVCMAAQIYVNRVLRTFERGSILLHKQAERLRSSIEATICNAASDSTLPSCMAWVAIMGAVGAQDGPLRLWFISLLRAACLHTGCTDYQVLRRQLQSLLWSHGSLDNDAILLWREIGGL</sequence>
<name>A0A8K0VZY5_9PLEO</name>
<dbReference type="AlphaFoldDB" id="A0A8K0VZY5"/>